<dbReference type="Gramene" id="OB12G16760.1">
    <property type="protein sequence ID" value="OB12G16760.1"/>
    <property type="gene ID" value="OB12G16760"/>
</dbReference>
<dbReference type="AlphaFoldDB" id="J3NCG8"/>
<reference evidence="3" key="1">
    <citation type="journal article" date="2013" name="Nat. Commun.">
        <title>Whole-genome sequencing of Oryza brachyantha reveals mechanisms underlying Oryza genome evolution.</title>
        <authorList>
            <person name="Chen J."/>
            <person name="Huang Q."/>
            <person name="Gao D."/>
            <person name="Wang J."/>
            <person name="Lang Y."/>
            <person name="Liu T."/>
            <person name="Li B."/>
            <person name="Bai Z."/>
            <person name="Luis Goicoechea J."/>
            <person name="Liang C."/>
            <person name="Chen C."/>
            <person name="Zhang W."/>
            <person name="Sun S."/>
            <person name="Liao Y."/>
            <person name="Zhang X."/>
            <person name="Yang L."/>
            <person name="Song C."/>
            <person name="Wang M."/>
            <person name="Shi J."/>
            <person name="Liu G."/>
            <person name="Liu J."/>
            <person name="Zhou H."/>
            <person name="Zhou W."/>
            <person name="Yu Q."/>
            <person name="An N."/>
            <person name="Chen Y."/>
            <person name="Cai Q."/>
            <person name="Wang B."/>
            <person name="Liu B."/>
            <person name="Min J."/>
            <person name="Huang Y."/>
            <person name="Wu H."/>
            <person name="Li Z."/>
            <person name="Zhang Y."/>
            <person name="Yin Y."/>
            <person name="Song W."/>
            <person name="Jiang J."/>
            <person name="Jackson S.A."/>
            <person name="Wing R.A."/>
            <person name="Wang J."/>
            <person name="Chen M."/>
        </authorList>
    </citation>
    <scope>NUCLEOTIDE SEQUENCE [LARGE SCALE GENOMIC DNA]</scope>
    <source>
        <strain evidence="3">cv. IRGC 101232</strain>
    </source>
</reference>
<dbReference type="GO" id="GO:0005737">
    <property type="term" value="C:cytoplasm"/>
    <property type="evidence" value="ECO:0007669"/>
    <property type="project" value="TreeGrafter"/>
</dbReference>
<dbReference type="Proteomes" id="UP000006038">
    <property type="component" value="Chromosome 12"/>
</dbReference>
<dbReference type="OMA" id="CIHEKDD"/>
<evidence type="ECO:0000313" key="3">
    <source>
        <dbReference type="EnsemblPlants" id="OB12G16760.1"/>
    </source>
</evidence>
<keyword evidence="4" id="KW-1185">Reference proteome</keyword>
<dbReference type="PANTHER" id="PTHR12302">
    <property type="entry name" value="EBNA2 BINDING PROTEIN P100"/>
    <property type="match status" value="1"/>
</dbReference>
<dbReference type="Pfam" id="PF00565">
    <property type="entry name" value="SNase"/>
    <property type="match status" value="1"/>
</dbReference>
<dbReference type="KEGG" id="obr:102721792"/>
<evidence type="ECO:0000259" key="2">
    <source>
        <dbReference type="PROSITE" id="PS50830"/>
    </source>
</evidence>
<gene>
    <name evidence="3" type="primary">LOC102721792</name>
</gene>
<dbReference type="EnsemblPlants" id="OB12G16760.1">
    <property type="protein sequence ID" value="OB12G16760.1"/>
    <property type="gene ID" value="OB12G16760"/>
</dbReference>
<dbReference type="Gene3D" id="2.40.50.90">
    <property type="match status" value="1"/>
</dbReference>
<dbReference type="SMART" id="SM00318">
    <property type="entry name" value="SNc"/>
    <property type="match status" value="1"/>
</dbReference>
<evidence type="ECO:0000256" key="1">
    <source>
        <dbReference type="SAM" id="MobiDB-lite"/>
    </source>
</evidence>
<dbReference type="PROSITE" id="PS50830">
    <property type="entry name" value="TNASE_3"/>
    <property type="match status" value="1"/>
</dbReference>
<organism evidence="3">
    <name type="scientific">Oryza brachyantha</name>
    <name type="common">malo sina</name>
    <dbReference type="NCBI Taxonomy" id="4533"/>
    <lineage>
        <taxon>Eukaryota</taxon>
        <taxon>Viridiplantae</taxon>
        <taxon>Streptophyta</taxon>
        <taxon>Embryophyta</taxon>
        <taxon>Tracheophyta</taxon>
        <taxon>Spermatophyta</taxon>
        <taxon>Magnoliopsida</taxon>
        <taxon>Liliopsida</taxon>
        <taxon>Poales</taxon>
        <taxon>Poaceae</taxon>
        <taxon>BOP clade</taxon>
        <taxon>Oryzoideae</taxon>
        <taxon>Oryzeae</taxon>
        <taxon>Oryzinae</taxon>
        <taxon>Oryza</taxon>
    </lineage>
</organism>
<dbReference type="GeneID" id="102721792"/>
<dbReference type="InterPro" id="IPR016071">
    <property type="entry name" value="Staphylococal_nuclease_OB-fold"/>
</dbReference>
<dbReference type="OrthoDB" id="430293at2759"/>
<reference evidence="3" key="2">
    <citation type="submission" date="2013-04" db="UniProtKB">
        <authorList>
            <consortium name="EnsemblPlants"/>
        </authorList>
    </citation>
    <scope>IDENTIFICATION</scope>
</reference>
<dbReference type="HOGENOM" id="CLU_046484_1_0_1"/>
<feature type="domain" description="TNase-like" evidence="2">
    <location>
        <begin position="254"/>
        <end position="427"/>
    </location>
</feature>
<feature type="region of interest" description="Disordered" evidence="1">
    <location>
        <begin position="284"/>
        <end position="307"/>
    </location>
</feature>
<protein>
    <recommendedName>
        <fullName evidence="2">TNase-like domain-containing protein</fullName>
    </recommendedName>
</protein>
<evidence type="ECO:0000313" key="4">
    <source>
        <dbReference type="Proteomes" id="UP000006038"/>
    </source>
</evidence>
<accession>J3NCG8</accession>
<dbReference type="SUPFAM" id="SSF50199">
    <property type="entry name" value="Staphylococcal nuclease"/>
    <property type="match status" value="1"/>
</dbReference>
<proteinExistence type="predicted"/>
<dbReference type="PANTHER" id="PTHR12302:SF17">
    <property type="entry name" value="STAPHYLOCOCCAL-LIKE NUCLEASE CAN3-RELATED"/>
    <property type="match status" value="1"/>
</dbReference>
<dbReference type="InterPro" id="IPR035437">
    <property type="entry name" value="SNase_OB-fold_sf"/>
</dbReference>
<sequence>MGNILRCLISCFDGEDQGISGGNGRADHFPNYSYSSPSSRLLYYYQPLRSADHQLPLSPPPPRPRRQRQQPPLGYRHGVRVEKTSAQCRDFLKLEFTSTVSAGPRHNDTSYRKTHPNRCSDEKDNHVFVPVLTCGTNLSPLASHGASSLERDLVNLAATSRVPEGLARHVTSSSKVEQVTWYVKILAAYKNTKCPPRSSTDAATLVATALRGIQQTNLEGVLAFYGFPIPPTPKEASETTHPPSIPKGVLFVLKTLPVNAKRIVDGDGFTAYVDTAIPIEVCEDLDAGGQDPNSRRQKRKQERADDLQTSLQNAGHKQIFYGGREIVARQYEIRLRGIDAPEMGMQYGKESQDALVKLIAWKCVTLHVYGQDQFNRFVCDIYCDNVFVQEQMLVNGHAWHFMTYDKRPQFAKWEKMAQDARRGLWAYDNPEKPWDWRKKKRNASKHQQLSSVLTKLNTDDLKLHI</sequence>
<dbReference type="eggNOG" id="ENOG502QT2R">
    <property type="taxonomic scope" value="Eukaryota"/>
</dbReference>
<dbReference type="RefSeq" id="XP_015698844.1">
    <property type="nucleotide sequence ID" value="XM_015843358.2"/>
</dbReference>
<name>J3NCG8_ORYBR</name>
<feature type="region of interest" description="Disordered" evidence="1">
    <location>
        <begin position="52"/>
        <end position="78"/>
    </location>
</feature>